<gene>
    <name evidence="1" type="ORF">CYCCA115_LOCUS2739</name>
</gene>
<organism evidence="1 2">
    <name type="scientific">Cylindrotheca closterium</name>
    <dbReference type="NCBI Taxonomy" id="2856"/>
    <lineage>
        <taxon>Eukaryota</taxon>
        <taxon>Sar</taxon>
        <taxon>Stramenopiles</taxon>
        <taxon>Ochrophyta</taxon>
        <taxon>Bacillariophyta</taxon>
        <taxon>Bacillariophyceae</taxon>
        <taxon>Bacillariophycidae</taxon>
        <taxon>Bacillariales</taxon>
        <taxon>Bacillariaceae</taxon>
        <taxon>Cylindrotheca</taxon>
    </lineage>
</organism>
<keyword evidence="2" id="KW-1185">Reference proteome</keyword>
<dbReference type="AlphaFoldDB" id="A0AAD2FCX1"/>
<evidence type="ECO:0000313" key="2">
    <source>
        <dbReference type="Proteomes" id="UP001295423"/>
    </source>
</evidence>
<accession>A0AAD2FCX1</accession>
<evidence type="ECO:0000313" key="1">
    <source>
        <dbReference type="EMBL" id="CAJ1932209.1"/>
    </source>
</evidence>
<proteinExistence type="predicted"/>
<comment type="caution">
    <text evidence="1">The sequence shown here is derived from an EMBL/GenBank/DDBJ whole genome shotgun (WGS) entry which is preliminary data.</text>
</comment>
<protein>
    <submittedName>
        <fullName evidence="1">Uncharacterized protein</fullName>
    </submittedName>
</protein>
<dbReference type="Proteomes" id="UP001295423">
    <property type="component" value="Unassembled WGS sequence"/>
</dbReference>
<reference evidence="1" key="1">
    <citation type="submission" date="2023-08" db="EMBL/GenBank/DDBJ databases">
        <authorList>
            <person name="Audoor S."/>
            <person name="Bilcke G."/>
        </authorList>
    </citation>
    <scope>NUCLEOTIDE SEQUENCE</scope>
</reference>
<sequence>MSHKLPGVLPIYHIRKAPLSLFCLYEGNPIGDPGFQGHFLGLSPALMPLVHSGRNSPLSSMLLDSGLGMPMSPAALSLQHSMMQNNLLNDLKTLQELGNLQKSAIYAKETGKRVVKATASKAYKKQLIRPAKKVGKPGSGPLPPPPSLLSIKQWQKIKIQLDTGKPKYNPAA</sequence>
<dbReference type="EMBL" id="CAKOGP040000213">
    <property type="protein sequence ID" value="CAJ1932209.1"/>
    <property type="molecule type" value="Genomic_DNA"/>
</dbReference>
<name>A0AAD2FCX1_9STRA</name>